<name>A0A8S1L8E0_9CILI</name>
<evidence type="ECO:0000313" key="5">
    <source>
        <dbReference type="EMBL" id="CAD8064370.1"/>
    </source>
</evidence>
<evidence type="ECO:0000256" key="2">
    <source>
        <dbReference type="ARBA" id="ARBA00022771"/>
    </source>
</evidence>
<dbReference type="Pfam" id="PF05253">
    <property type="entry name" value="zf-U11-48K"/>
    <property type="match status" value="2"/>
</dbReference>
<keyword evidence="3" id="KW-0862">Zinc</keyword>
<evidence type="ECO:0000259" key="4">
    <source>
        <dbReference type="PROSITE" id="PS51800"/>
    </source>
</evidence>
<comment type="caution">
    <text evidence="5">The sequence shown here is derived from an EMBL/GenBank/DDBJ whole genome shotgun (WGS) entry which is preliminary data.</text>
</comment>
<accession>A0A8S1L8E0</accession>
<protein>
    <recommendedName>
        <fullName evidence="4">CHHC U11-48K-type domain-containing protein</fullName>
    </recommendedName>
</protein>
<sequence length="115" mass="13807">MKKAYKLKKKNLEVCCPYNPNHLMPFSQLWFHLSSGCEDKQKFGHLYKICPYNSLHILQKEHYEDHIKNCQKKIDVDDDLLKQMSNVASIQFDEENQYQDKFISGNLNNKYKKYQ</sequence>
<keyword evidence="6" id="KW-1185">Reference proteome</keyword>
<dbReference type="AlphaFoldDB" id="A0A8S1L8E0"/>
<reference evidence="5" key="1">
    <citation type="submission" date="2021-01" db="EMBL/GenBank/DDBJ databases">
        <authorList>
            <consortium name="Genoscope - CEA"/>
            <person name="William W."/>
        </authorList>
    </citation>
    <scope>NUCLEOTIDE SEQUENCE</scope>
</reference>
<dbReference type="InterPro" id="IPR022776">
    <property type="entry name" value="TRM13/UPF0224_CHHC_Znf_dom"/>
</dbReference>
<keyword evidence="1" id="KW-0479">Metal-binding</keyword>
<evidence type="ECO:0000313" key="6">
    <source>
        <dbReference type="Proteomes" id="UP000692954"/>
    </source>
</evidence>
<evidence type="ECO:0000256" key="3">
    <source>
        <dbReference type="ARBA" id="ARBA00022833"/>
    </source>
</evidence>
<evidence type="ECO:0000256" key="1">
    <source>
        <dbReference type="ARBA" id="ARBA00022723"/>
    </source>
</evidence>
<organism evidence="5 6">
    <name type="scientific">Paramecium sonneborni</name>
    <dbReference type="NCBI Taxonomy" id="65129"/>
    <lineage>
        <taxon>Eukaryota</taxon>
        <taxon>Sar</taxon>
        <taxon>Alveolata</taxon>
        <taxon>Ciliophora</taxon>
        <taxon>Intramacronucleata</taxon>
        <taxon>Oligohymenophorea</taxon>
        <taxon>Peniculida</taxon>
        <taxon>Parameciidae</taxon>
        <taxon>Paramecium</taxon>
    </lineage>
</organism>
<dbReference type="GO" id="GO:0008270">
    <property type="term" value="F:zinc ion binding"/>
    <property type="evidence" value="ECO:0007669"/>
    <property type="project" value="UniProtKB-KW"/>
</dbReference>
<dbReference type="PROSITE" id="PS51800">
    <property type="entry name" value="ZF_CHHC_U11_48K"/>
    <property type="match status" value="1"/>
</dbReference>
<keyword evidence="2" id="KW-0863">Zinc-finger</keyword>
<feature type="domain" description="CHHC U11-48K-type" evidence="4">
    <location>
        <begin position="47"/>
        <end position="74"/>
    </location>
</feature>
<gene>
    <name evidence="5" type="ORF">PSON_ATCC_30995.1.T0190081</name>
</gene>
<proteinExistence type="predicted"/>
<dbReference type="OrthoDB" id="293680at2759"/>
<dbReference type="Proteomes" id="UP000692954">
    <property type="component" value="Unassembled WGS sequence"/>
</dbReference>
<dbReference type="EMBL" id="CAJJDN010000019">
    <property type="protein sequence ID" value="CAD8064370.1"/>
    <property type="molecule type" value="Genomic_DNA"/>
</dbReference>